<dbReference type="AlphaFoldDB" id="A0A418Y9M0"/>
<reference evidence="10 11" key="1">
    <citation type="submission" date="2018-09" db="EMBL/GenBank/DDBJ databases">
        <authorList>
            <person name="Wang F."/>
        </authorList>
    </citation>
    <scope>NUCLEOTIDE SEQUENCE [LARGE SCALE GENOMIC DNA]</scope>
    <source>
        <strain evidence="10 11">PLHSC7-2</strain>
    </source>
</reference>
<dbReference type="GO" id="GO:0005886">
    <property type="term" value="C:plasma membrane"/>
    <property type="evidence" value="ECO:0007669"/>
    <property type="project" value="UniProtKB-SubCell"/>
</dbReference>
<dbReference type="GO" id="GO:0016989">
    <property type="term" value="F:sigma factor antagonist activity"/>
    <property type="evidence" value="ECO:0007669"/>
    <property type="project" value="InterPro"/>
</dbReference>
<evidence type="ECO:0000256" key="6">
    <source>
        <dbReference type="ARBA" id="ARBA00023136"/>
    </source>
</evidence>
<evidence type="ECO:0000256" key="1">
    <source>
        <dbReference type="ARBA" id="ARBA00004162"/>
    </source>
</evidence>
<dbReference type="InterPro" id="IPR005572">
    <property type="entry name" value="Anti-sigma_E_RseA_N"/>
</dbReference>
<evidence type="ECO:0000313" key="11">
    <source>
        <dbReference type="Proteomes" id="UP000283255"/>
    </source>
</evidence>
<proteinExistence type="inferred from homology"/>
<keyword evidence="3 7" id="KW-1003">Cell membrane</keyword>
<dbReference type="PIRSF" id="PIRSF016938">
    <property type="entry name" value="RseA"/>
    <property type="match status" value="1"/>
</dbReference>
<feature type="domain" description="Anti sigma-E protein RseA C-terminal" evidence="9">
    <location>
        <begin position="124"/>
        <end position="177"/>
    </location>
</feature>
<name>A0A418Y9M0_9GAMM</name>
<comment type="function">
    <text evidence="7">An anti-sigma factor for extracytoplasmic function (ECF) sigma factor sigma-E (RpoE). ECF sigma factors are held in an inactive form by an anti-sigma factor until released by regulated intramembrane proteolysis (RIP). RIP occurs when an extracytoplasmic signal triggers a concerted proteolytic cascade to transmit information and elicit cellular responses. The membrane-spanning regulatory substrate protein is first cut periplasmically (site-1 protease, S1P, DegS), then within the membrane itself (site-2 protease, S2P, RseP), while cytoplasmic proteases finish degrading the anti-sigma factor, liberating sigma-E.</text>
</comment>
<evidence type="ECO:0000256" key="3">
    <source>
        <dbReference type="ARBA" id="ARBA00022475"/>
    </source>
</evidence>
<organism evidence="10 11">
    <name type="scientific">Motilimonas pumila</name>
    <dbReference type="NCBI Taxonomy" id="2303987"/>
    <lineage>
        <taxon>Bacteria</taxon>
        <taxon>Pseudomonadati</taxon>
        <taxon>Pseudomonadota</taxon>
        <taxon>Gammaproteobacteria</taxon>
        <taxon>Alteromonadales</taxon>
        <taxon>Alteromonadales genera incertae sedis</taxon>
        <taxon>Motilimonas</taxon>
    </lineage>
</organism>
<dbReference type="InterPro" id="IPR026279">
    <property type="entry name" value="RseA"/>
</dbReference>
<dbReference type="CDD" id="cd16328">
    <property type="entry name" value="RseA_N"/>
    <property type="match status" value="1"/>
</dbReference>
<dbReference type="RefSeq" id="WP_119912460.1">
    <property type="nucleotide sequence ID" value="NZ_QZCH01000045.1"/>
</dbReference>
<keyword evidence="11" id="KW-1185">Reference proteome</keyword>
<evidence type="ECO:0000259" key="9">
    <source>
        <dbReference type="Pfam" id="PF03873"/>
    </source>
</evidence>
<dbReference type="PANTHER" id="PTHR38104">
    <property type="match status" value="1"/>
</dbReference>
<evidence type="ECO:0000313" key="10">
    <source>
        <dbReference type="EMBL" id="RJG37967.1"/>
    </source>
</evidence>
<dbReference type="InterPro" id="IPR005573">
    <property type="entry name" value="Anti-sigma_E_RseA_C"/>
</dbReference>
<dbReference type="Pfam" id="PF03873">
    <property type="entry name" value="RseA_C"/>
    <property type="match status" value="1"/>
</dbReference>
<feature type="domain" description="Anti sigma-E protein RseA N-terminal" evidence="8">
    <location>
        <begin position="4"/>
        <end position="79"/>
    </location>
</feature>
<protein>
    <recommendedName>
        <fullName evidence="7">Anti-sigma-E factor RseA</fullName>
    </recommendedName>
    <alternativeName>
        <fullName evidence="7">Regulator of SigE</fullName>
    </alternativeName>
    <alternativeName>
        <fullName evidence="7">Sigma-E anti-sigma factor RseA</fullName>
    </alternativeName>
    <alternativeName>
        <fullName evidence="7">Sigma-E factor negative regulatory protein</fullName>
    </alternativeName>
</protein>
<evidence type="ECO:0000256" key="7">
    <source>
        <dbReference type="PIRNR" id="PIRNR016938"/>
    </source>
</evidence>
<dbReference type="SUPFAM" id="SSF89069">
    <property type="entry name" value="N-terminal, cytoplasmic domain of anti-sigmaE factor RseA"/>
    <property type="match status" value="1"/>
</dbReference>
<sequence>MPNNEKLSAFIDGELKDESLLASLVKDEKLADQFSRYQLIGDVMRDDVPAEMNFDIASNVMAALDDEPTVMAPQIKTASNKVTLKGNVVPLFKKVGQYAIAASVAASVVVGVQLNTAQQDNLTPAPVLDTVPFIGGAEPVSLQAEQKDPNTLTEEQVLEQRRKINAFLQDHQLQQRMLQQ</sequence>
<reference evidence="10 11" key="2">
    <citation type="submission" date="2019-01" db="EMBL/GenBank/DDBJ databases">
        <title>Motilimonas pumilus sp. nov., isolated from the gut of sea cucumber (Apostichopus japonicus).</title>
        <authorList>
            <person name="Wang F.-Q."/>
            <person name="Ren L.-H."/>
            <person name="Lin Y.-W."/>
            <person name="Sun G.-H."/>
            <person name="Du Z.-J."/>
            <person name="Zhao J.-X."/>
            <person name="Liu X.-J."/>
            <person name="Liu L.-J."/>
        </authorList>
    </citation>
    <scope>NUCLEOTIDE SEQUENCE [LARGE SCALE GENOMIC DNA]</scope>
    <source>
        <strain evidence="10 11">PLHSC7-2</strain>
    </source>
</reference>
<evidence type="ECO:0000256" key="5">
    <source>
        <dbReference type="ARBA" id="ARBA00022989"/>
    </source>
</evidence>
<keyword evidence="7" id="KW-0997">Cell inner membrane</keyword>
<evidence type="ECO:0000259" key="8">
    <source>
        <dbReference type="Pfam" id="PF03872"/>
    </source>
</evidence>
<dbReference type="Proteomes" id="UP000283255">
    <property type="component" value="Unassembled WGS sequence"/>
</dbReference>
<gene>
    <name evidence="10" type="ORF">D1Z90_19450</name>
</gene>
<keyword evidence="6 7" id="KW-0472">Membrane</keyword>
<comment type="subcellular location">
    <subcellularLocation>
        <location evidence="7">Cell inner membrane</location>
    </subcellularLocation>
    <subcellularLocation>
        <location evidence="1">Cell membrane</location>
        <topology evidence="1">Single-pass membrane protein</topology>
    </subcellularLocation>
</comment>
<evidence type="ECO:0000256" key="2">
    <source>
        <dbReference type="ARBA" id="ARBA00005837"/>
    </source>
</evidence>
<dbReference type="PANTHER" id="PTHR38104:SF1">
    <property type="entry name" value="ANTI-SIGMA-E FACTOR RSEA"/>
    <property type="match status" value="1"/>
</dbReference>
<dbReference type="InterPro" id="IPR052383">
    <property type="entry name" value="Anti-sigma-E_RseA-like"/>
</dbReference>
<evidence type="ECO:0000256" key="4">
    <source>
        <dbReference type="ARBA" id="ARBA00022692"/>
    </source>
</evidence>
<dbReference type="Pfam" id="PF03872">
    <property type="entry name" value="RseA_N"/>
    <property type="match status" value="1"/>
</dbReference>
<comment type="caution">
    <text evidence="10">The sequence shown here is derived from an EMBL/GenBank/DDBJ whole genome shotgun (WGS) entry which is preliminary data.</text>
</comment>
<dbReference type="InterPro" id="IPR036147">
    <property type="entry name" value="Anti-sigma_E_RseA_N_sf"/>
</dbReference>
<keyword evidence="5" id="KW-1133">Transmembrane helix</keyword>
<comment type="subunit">
    <text evidence="7">Interacts 1:1 with ECF RNA polymerase sigma-E (RpoE); this inhibits the interaction of sigma-E with the RNA polymerase catalytic core and leads to a decreased expression of sigma-E-regulated genes. Interacts with RseB.</text>
</comment>
<accession>A0A418Y9M0</accession>
<comment type="similarity">
    <text evidence="2 7">Belongs to the RseA family.</text>
</comment>
<dbReference type="EMBL" id="QZCH01000045">
    <property type="protein sequence ID" value="RJG37967.1"/>
    <property type="molecule type" value="Genomic_DNA"/>
</dbReference>
<dbReference type="OrthoDB" id="6194196at2"/>
<keyword evidence="4" id="KW-0812">Transmembrane</keyword>
<dbReference type="Gene3D" id="1.10.10.880">
    <property type="entry name" value="Anti sigma-E protein RseA, N-terminal domain"/>
    <property type="match status" value="1"/>
</dbReference>